<dbReference type="EMBL" id="JAGTJR010000012">
    <property type="protein sequence ID" value="KAH7051372.1"/>
    <property type="molecule type" value="Genomic_DNA"/>
</dbReference>
<reference evidence="2 3" key="1">
    <citation type="journal article" date="2021" name="Nat. Commun.">
        <title>Genetic determinants of endophytism in the Arabidopsis root mycobiome.</title>
        <authorList>
            <person name="Mesny F."/>
            <person name="Miyauchi S."/>
            <person name="Thiergart T."/>
            <person name="Pickel B."/>
            <person name="Atanasova L."/>
            <person name="Karlsson M."/>
            <person name="Huettel B."/>
            <person name="Barry K.W."/>
            <person name="Haridas S."/>
            <person name="Chen C."/>
            <person name="Bauer D."/>
            <person name="Andreopoulos W."/>
            <person name="Pangilinan J."/>
            <person name="LaButti K."/>
            <person name="Riley R."/>
            <person name="Lipzen A."/>
            <person name="Clum A."/>
            <person name="Drula E."/>
            <person name="Henrissat B."/>
            <person name="Kohler A."/>
            <person name="Grigoriev I.V."/>
            <person name="Martin F.M."/>
            <person name="Hacquard S."/>
        </authorList>
    </citation>
    <scope>NUCLEOTIDE SEQUENCE [LARGE SCALE GENOMIC DNA]</scope>
    <source>
        <strain evidence="2 3">MPI-SDFR-AT-0080</strain>
    </source>
</reference>
<evidence type="ECO:0000259" key="1">
    <source>
        <dbReference type="Pfam" id="PF06985"/>
    </source>
</evidence>
<gene>
    <name evidence="2" type="ORF">B0J12DRAFT_624431</name>
</gene>
<evidence type="ECO:0000313" key="3">
    <source>
        <dbReference type="Proteomes" id="UP000774617"/>
    </source>
</evidence>
<accession>A0ABQ8GCA9</accession>
<sequence>MSFSEPPDDQRFNFNQISHLSRPFLPWWSGDIEAELGPTSFQQHKSTLCESCENITLAALESQQGYMHDGKALEQSAQASNACGLCFLIRDALISAHEEFGTLHETEKALSDVLKRANQRVKLSAMAKTDISIGLDPPHRDFPDLATLSLYTTPGSPSAGLTDHFTKCTTDNEAVYLAAHWISQCFISHPKCPKAIEVPLPKRLIDVGPSNSAPSLRLWKNPCYSTARDKYDAPLTGTYLALSYCWGLSPFTVLSPQNQEMMEQEIEMSLLPKTIQDAIRITRLLHVRFLWVDSLCILQGSSSEAQEDWKEQSLQMAAIYQQAALTIGASTSEGAHDGIKHFEKYKGCFVKLPTSWSSLVSHNPMYVGPNAHSLAFPFHRKLHTRAWTHQERLLSTRYITFGQGGMLWECAQARIADNAQDLDYSYDRRSLAIRLPSTPTYIDWHHIVADYSTMELTRSSDKLVAIASLREQFMQLRSNQDLDVAGLWADNLSWDMLWQRALFVPDATPHAKGCIAPTWSWASM</sequence>
<dbReference type="PANTHER" id="PTHR33112:SF16">
    <property type="entry name" value="HETEROKARYON INCOMPATIBILITY DOMAIN-CONTAINING PROTEIN"/>
    <property type="match status" value="1"/>
</dbReference>
<name>A0ABQ8GCA9_9PEZI</name>
<dbReference type="InterPro" id="IPR010730">
    <property type="entry name" value="HET"/>
</dbReference>
<proteinExistence type="predicted"/>
<feature type="non-terminal residue" evidence="2">
    <location>
        <position position="524"/>
    </location>
</feature>
<feature type="domain" description="Heterokaryon incompatibility" evidence="1">
    <location>
        <begin position="239"/>
        <end position="391"/>
    </location>
</feature>
<keyword evidence="3" id="KW-1185">Reference proteome</keyword>
<comment type="caution">
    <text evidence="2">The sequence shown here is derived from an EMBL/GenBank/DDBJ whole genome shotgun (WGS) entry which is preliminary data.</text>
</comment>
<evidence type="ECO:0000313" key="2">
    <source>
        <dbReference type="EMBL" id="KAH7051372.1"/>
    </source>
</evidence>
<organism evidence="2 3">
    <name type="scientific">Macrophomina phaseolina</name>
    <dbReference type="NCBI Taxonomy" id="35725"/>
    <lineage>
        <taxon>Eukaryota</taxon>
        <taxon>Fungi</taxon>
        <taxon>Dikarya</taxon>
        <taxon>Ascomycota</taxon>
        <taxon>Pezizomycotina</taxon>
        <taxon>Dothideomycetes</taxon>
        <taxon>Dothideomycetes incertae sedis</taxon>
        <taxon>Botryosphaeriales</taxon>
        <taxon>Botryosphaeriaceae</taxon>
        <taxon>Macrophomina</taxon>
    </lineage>
</organism>
<protein>
    <submittedName>
        <fullName evidence="2">Heterokaryon incompatibility protein-domain-containing protein</fullName>
    </submittedName>
</protein>
<dbReference type="Pfam" id="PF06985">
    <property type="entry name" value="HET"/>
    <property type="match status" value="1"/>
</dbReference>
<dbReference type="PANTHER" id="PTHR33112">
    <property type="entry name" value="DOMAIN PROTEIN, PUTATIVE-RELATED"/>
    <property type="match status" value="1"/>
</dbReference>
<dbReference type="Proteomes" id="UP000774617">
    <property type="component" value="Unassembled WGS sequence"/>
</dbReference>